<name>A0A5C3QG60_9AGAR</name>
<evidence type="ECO:0000256" key="2">
    <source>
        <dbReference type="ARBA" id="ARBA00022679"/>
    </source>
</evidence>
<keyword evidence="2" id="KW-0808">Transferase</keyword>
<evidence type="ECO:0008006" key="6">
    <source>
        <dbReference type="Google" id="ProtNLM"/>
    </source>
</evidence>
<keyword evidence="1" id="KW-0489">Methyltransferase</keyword>
<dbReference type="InterPro" id="IPR029063">
    <property type="entry name" value="SAM-dependent_MTases_sf"/>
</dbReference>
<protein>
    <recommendedName>
        <fullName evidence="6">O-methyltransferase domain-containing protein</fullName>
    </recommendedName>
</protein>
<dbReference type="OrthoDB" id="2410195at2759"/>
<evidence type="ECO:0000256" key="1">
    <source>
        <dbReference type="ARBA" id="ARBA00022603"/>
    </source>
</evidence>
<evidence type="ECO:0000256" key="3">
    <source>
        <dbReference type="ARBA" id="ARBA00022691"/>
    </source>
</evidence>
<dbReference type="PANTHER" id="PTHR43712">
    <property type="entry name" value="PUTATIVE (AFU_ORTHOLOGUE AFUA_4G14580)-RELATED"/>
    <property type="match status" value="1"/>
</dbReference>
<sequence length="385" mass="42786">MLRYNVLTSAIFSHRTPAGLGPLIPDYAYVAEALQPRFQLDASPMWAITFDAAFFFEQYGVQHDRQDSSWLCNRITLSSQAILFSFKDARCCSLARTKAIKTGDLSLVLLLSKLLLGVPLNPLLPPLRALVNILSSAVDGIESVYEKNGTTFPDVNAPYTLSPLEHNPQPSARPQRPTENITTTYTYQMYMMPSLRYVVETSIADVLNDRDPKGMHVAEIAKKINAREPALIGRVLRYMASRHCFKEVAPDYWNEHAPEYVSKGKIQFQHHNFFRPNPSRTSRFSHLRAAAQPSTKLIVFDHIILHACPDPSMPAESVPHAPWPMLANLGHGIGATTTGLDIHMLSLFGAQERTVAEFVELGQLTGWKLEKGVPGATGTLVYSAA</sequence>
<keyword evidence="3" id="KW-0949">S-adenosyl-L-methionine</keyword>
<organism evidence="4 5">
    <name type="scientific">Pterulicium gracile</name>
    <dbReference type="NCBI Taxonomy" id="1884261"/>
    <lineage>
        <taxon>Eukaryota</taxon>
        <taxon>Fungi</taxon>
        <taxon>Dikarya</taxon>
        <taxon>Basidiomycota</taxon>
        <taxon>Agaricomycotina</taxon>
        <taxon>Agaricomycetes</taxon>
        <taxon>Agaricomycetidae</taxon>
        <taxon>Agaricales</taxon>
        <taxon>Pleurotineae</taxon>
        <taxon>Pterulaceae</taxon>
        <taxon>Pterulicium</taxon>
    </lineage>
</organism>
<gene>
    <name evidence="4" type="ORF">BDV98DRAFT_594043</name>
</gene>
<evidence type="ECO:0000313" key="4">
    <source>
        <dbReference type="EMBL" id="TFL00238.1"/>
    </source>
</evidence>
<evidence type="ECO:0000313" key="5">
    <source>
        <dbReference type="Proteomes" id="UP000305067"/>
    </source>
</evidence>
<dbReference type="GO" id="GO:0032259">
    <property type="term" value="P:methylation"/>
    <property type="evidence" value="ECO:0007669"/>
    <property type="project" value="UniProtKB-KW"/>
</dbReference>
<keyword evidence="5" id="KW-1185">Reference proteome</keyword>
<reference evidence="4 5" key="1">
    <citation type="journal article" date="2019" name="Nat. Ecol. Evol.">
        <title>Megaphylogeny resolves global patterns of mushroom evolution.</title>
        <authorList>
            <person name="Varga T."/>
            <person name="Krizsan K."/>
            <person name="Foldi C."/>
            <person name="Dima B."/>
            <person name="Sanchez-Garcia M."/>
            <person name="Sanchez-Ramirez S."/>
            <person name="Szollosi G.J."/>
            <person name="Szarkandi J.G."/>
            <person name="Papp V."/>
            <person name="Albert L."/>
            <person name="Andreopoulos W."/>
            <person name="Angelini C."/>
            <person name="Antonin V."/>
            <person name="Barry K.W."/>
            <person name="Bougher N.L."/>
            <person name="Buchanan P."/>
            <person name="Buyck B."/>
            <person name="Bense V."/>
            <person name="Catcheside P."/>
            <person name="Chovatia M."/>
            <person name="Cooper J."/>
            <person name="Damon W."/>
            <person name="Desjardin D."/>
            <person name="Finy P."/>
            <person name="Geml J."/>
            <person name="Haridas S."/>
            <person name="Hughes K."/>
            <person name="Justo A."/>
            <person name="Karasinski D."/>
            <person name="Kautmanova I."/>
            <person name="Kiss B."/>
            <person name="Kocsube S."/>
            <person name="Kotiranta H."/>
            <person name="LaButti K.M."/>
            <person name="Lechner B.E."/>
            <person name="Liimatainen K."/>
            <person name="Lipzen A."/>
            <person name="Lukacs Z."/>
            <person name="Mihaltcheva S."/>
            <person name="Morgado L.N."/>
            <person name="Niskanen T."/>
            <person name="Noordeloos M.E."/>
            <person name="Ohm R.A."/>
            <person name="Ortiz-Santana B."/>
            <person name="Ovrebo C."/>
            <person name="Racz N."/>
            <person name="Riley R."/>
            <person name="Savchenko A."/>
            <person name="Shiryaev A."/>
            <person name="Soop K."/>
            <person name="Spirin V."/>
            <person name="Szebenyi C."/>
            <person name="Tomsovsky M."/>
            <person name="Tulloss R.E."/>
            <person name="Uehling J."/>
            <person name="Grigoriev I.V."/>
            <person name="Vagvolgyi C."/>
            <person name="Papp T."/>
            <person name="Martin F.M."/>
            <person name="Miettinen O."/>
            <person name="Hibbett D.S."/>
            <person name="Nagy L.G."/>
        </authorList>
    </citation>
    <scope>NUCLEOTIDE SEQUENCE [LARGE SCALE GENOMIC DNA]</scope>
    <source>
        <strain evidence="4 5">CBS 309.79</strain>
    </source>
</reference>
<dbReference type="GO" id="GO:0008168">
    <property type="term" value="F:methyltransferase activity"/>
    <property type="evidence" value="ECO:0007669"/>
    <property type="project" value="UniProtKB-KW"/>
</dbReference>
<dbReference type="AlphaFoldDB" id="A0A5C3QG60"/>
<dbReference type="Proteomes" id="UP000305067">
    <property type="component" value="Unassembled WGS sequence"/>
</dbReference>
<dbReference type="Gene3D" id="1.10.10.10">
    <property type="entry name" value="Winged helix-like DNA-binding domain superfamily/Winged helix DNA-binding domain"/>
    <property type="match status" value="1"/>
</dbReference>
<dbReference type="PANTHER" id="PTHR43712:SF2">
    <property type="entry name" value="O-METHYLTRANSFERASE CICE"/>
    <property type="match status" value="1"/>
</dbReference>
<dbReference type="InterPro" id="IPR036388">
    <property type="entry name" value="WH-like_DNA-bd_sf"/>
</dbReference>
<dbReference type="InterPro" id="IPR036390">
    <property type="entry name" value="WH_DNA-bd_sf"/>
</dbReference>
<dbReference type="Gene3D" id="3.40.50.150">
    <property type="entry name" value="Vaccinia Virus protein VP39"/>
    <property type="match status" value="1"/>
</dbReference>
<dbReference type="SUPFAM" id="SSF46785">
    <property type="entry name" value="Winged helix' DNA-binding domain"/>
    <property type="match status" value="1"/>
</dbReference>
<proteinExistence type="predicted"/>
<dbReference type="EMBL" id="ML178829">
    <property type="protein sequence ID" value="TFL00238.1"/>
    <property type="molecule type" value="Genomic_DNA"/>
</dbReference>
<accession>A0A5C3QG60</accession>